<keyword evidence="2" id="KW-1185">Reference proteome</keyword>
<dbReference type="EMBL" id="QRAO01000001">
    <property type="protein sequence ID" value="RDK89259.1"/>
    <property type="molecule type" value="Genomic_DNA"/>
</dbReference>
<dbReference type="AlphaFoldDB" id="A0A370QLM1"/>
<organism evidence="1 2">
    <name type="scientific">Marinirhabdus gelatinilytica</name>
    <dbReference type="NCBI Taxonomy" id="1703343"/>
    <lineage>
        <taxon>Bacteria</taxon>
        <taxon>Pseudomonadati</taxon>
        <taxon>Bacteroidota</taxon>
        <taxon>Flavobacteriia</taxon>
        <taxon>Flavobacteriales</taxon>
        <taxon>Flavobacteriaceae</taxon>
    </lineage>
</organism>
<gene>
    <name evidence="1" type="ORF">C8D94_1011145</name>
</gene>
<accession>A0A370QLM1</accession>
<reference evidence="1 2" key="1">
    <citation type="submission" date="2018-07" db="EMBL/GenBank/DDBJ databases">
        <title>Genomic Encyclopedia of Type Strains, Phase IV (KMG-IV): sequencing the most valuable type-strain genomes for metagenomic binning, comparative biology and taxonomic classification.</title>
        <authorList>
            <person name="Goeker M."/>
        </authorList>
    </citation>
    <scope>NUCLEOTIDE SEQUENCE [LARGE SCALE GENOMIC DNA]</scope>
    <source>
        <strain evidence="1 2">DSM 101478</strain>
    </source>
</reference>
<comment type="caution">
    <text evidence="1">The sequence shown here is derived from an EMBL/GenBank/DDBJ whole genome shotgun (WGS) entry which is preliminary data.</text>
</comment>
<protein>
    <submittedName>
        <fullName evidence="1">Uncharacterized protein</fullName>
    </submittedName>
</protein>
<evidence type="ECO:0000313" key="1">
    <source>
        <dbReference type="EMBL" id="RDK89259.1"/>
    </source>
</evidence>
<proteinExistence type="predicted"/>
<evidence type="ECO:0000313" key="2">
    <source>
        <dbReference type="Proteomes" id="UP000255317"/>
    </source>
</evidence>
<dbReference type="Proteomes" id="UP000255317">
    <property type="component" value="Unassembled WGS sequence"/>
</dbReference>
<name>A0A370QLM1_9FLAO</name>
<sequence>MGVIIAHIPKCMLKNPQIPLFILIGAFLCLSCVKDTNFDDADNIVLTPVVELDLIYFNLNASDFFDTISNTPRLQIIDTTEIKFLDDAFVQEDLERAEFLFNFTNSIPRSFQVGFQFLNEQNDTTYTTQTNVLAGTALDTETTIFTEAVANEEIMDLTRANKVVVAVTIPSADAALEGMLNLKSKTTYFLEIED</sequence>